<dbReference type="EMBL" id="FNTV01000002">
    <property type="protein sequence ID" value="SEF10638.1"/>
    <property type="molecule type" value="Genomic_DNA"/>
</dbReference>
<dbReference type="RefSeq" id="WP_074713478.1">
    <property type="nucleotide sequence ID" value="NZ_FNTV01000002.1"/>
</dbReference>
<reference evidence="2 3" key="1">
    <citation type="submission" date="2016-10" db="EMBL/GenBank/DDBJ databases">
        <authorList>
            <person name="de Groot N.N."/>
        </authorList>
    </citation>
    <scope>NUCLEOTIDE SEQUENCE [LARGE SCALE GENOMIC DNA]</scope>
    <source>
        <strain evidence="2 3">DSM 22274</strain>
    </source>
</reference>
<organism evidence="2 3">
    <name type="scientific">Arthrobacter alpinus</name>
    <dbReference type="NCBI Taxonomy" id="656366"/>
    <lineage>
        <taxon>Bacteria</taxon>
        <taxon>Bacillati</taxon>
        <taxon>Actinomycetota</taxon>
        <taxon>Actinomycetes</taxon>
        <taxon>Micrococcales</taxon>
        <taxon>Micrococcaceae</taxon>
        <taxon>Arthrobacter</taxon>
    </lineage>
</organism>
<evidence type="ECO:0000313" key="2">
    <source>
        <dbReference type="EMBL" id="SEF10638.1"/>
    </source>
</evidence>
<dbReference type="Pfam" id="PF13302">
    <property type="entry name" value="Acetyltransf_3"/>
    <property type="match status" value="1"/>
</dbReference>
<dbReference type="GO" id="GO:0016747">
    <property type="term" value="F:acyltransferase activity, transferring groups other than amino-acyl groups"/>
    <property type="evidence" value="ECO:0007669"/>
    <property type="project" value="InterPro"/>
</dbReference>
<keyword evidence="2" id="KW-0808">Transferase</keyword>
<dbReference type="InterPro" id="IPR051531">
    <property type="entry name" value="N-acetyltransferase"/>
</dbReference>
<dbReference type="InterPro" id="IPR000182">
    <property type="entry name" value="GNAT_dom"/>
</dbReference>
<gene>
    <name evidence="2" type="ORF">SAMN04489740_4014</name>
</gene>
<dbReference type="AlphaFoldDB" id="A0A1H5PC39"/>
<protein>
    <submittedName>
        <fullName evidence="2">Protein N-acetyltransferase, RimJ/RimL family</fullName>
    </submittedName>
</protein>
<dbReference type="SUPFAM" id="SSF55729">
    <property type="entry name" value="Acyl-CoA N-acyltransferases (Nat)"/>
    <property type="match status" value="1"/>
</dbReference>
<accession>A0A1H5PC39</accession>
<dbReference type="Gene3D" id="3.40.630.30">
    <property type="match status" value="1"/>
</dbReference>
<dbReference type="InterPro" id="IPR016181">
    <property type="entry name" value="Acyl_CoA_acyltransferase"/>
</dbReference>
<dbReference type="Proteomes" id="UP000182725">
    <property type="component" value="Unassembled WGS sequence"/>
</dbReference>
<proteinExistence type="predicted"/>
<dbReference type="PANTHER" id="PTHR43792">
    <property type="entry name" value="GNAT FAMILY, PUTATIVE (AFU_ORTHOLOGUE AFUA_3G00765)-RELATED-RELATED"/>
    <property type="match status" value="1"/>
</dbReference>
<name>A0A1H5PC39_9MICC</name>
<dbReference type="PANTHER" id="PTHR43792:SF1">
    <property type="entry name" value="N-ACETYLTRANSFERASE DOMAIN-CONTAINING PROTEIN"/>
    <property type="match status" value="1"/>
</dbReference>
<feature type="domain" description="N-acetyltransferase" evidence="1">
    <location>
        <begin position="7"/>
        <end position="142"/>
    </location>
</feature>
<evidence type="ECO:0000313" key="3">
    <source>
        <dbReference type="Proteomes" id="UP000182725"/>
    </source>
</evidence>
<sequence length="180" mass="20118">MITETKRLLLDRPTSEDVAGLHLICSDPRVWAHFPSLRHTDTEQTRVMLDQWILSWDRDELGTWVVRQPGSQTIIGYGGCSIKQDTFWNLGYRFAYDSQGQGFATELSLEAVRQAKASRPDLPIVAYLLAHNLASARVAEKVALALVHQSIDAGNPDPTAIRLAYADRPLSAEELSEVMQ</sequence>
<evidence type="ECO:0000259" key="1">
    <source>
        <dbReference type="Pfam" id="PF13302"/>
    </source>
</evidence>